<dbReference type="EMBL" id="OY731406">
    <property type="protein sequence ID" value="CAJ1974272.1"/>
    <property type="molecule type" value="Genomic_DNA"/>
</dbReference>
<evidence type="ECO:0000313" key="3">
    <source>
        <dbReference type="Proteomes" id="UP001189624"/>
    </source>
</evidence>
<reference evidence="2" key="1">
    <citation type="submission" date="2023-10" db="EMBL/GenBank/DDBJ databases">
        <authorList>
            <person name="Domelevo Entfellner J.-B."/>
        </authorList>
    </citation>
    <scope>NUCLEOTIDE SEQUENCE</scope>
</reference>
<organism evidence="2 3">
    <name type="scientific">Sphenostylis stenocarpa</name>
    <dbReference type="NCBI Taxonomy" id="92480"/>
    <lineage>
        <taxon>Eukaryota</taxon>
        <taxon>Viridiplantae</taxon>
        <taxon>Streptophyta</taxon>
        <taxon>Embryophyta</taxon>
        <taxon>Tracheophyta</taxon>
        <taxon>Spermatophyta</taxon>
        <taxon>Magnoliopsida</taxon>
        <taxon>eudicotyledons</taxon>
        <taxon>Gunneridae</taxon>
        <taxon>Pentapetalae</taxon>
        <taxon>rosids</taxon>
        <taxon>fabids</taxon>
        <taxon>Fabales</taxon>
        <taxon>Fabaceae</taxon>
        <taxon>Papilionoideae</taxon>
        <taxon>50 kb inversion clade</taxon>
        <taxon>NPAAA clade</taxon>
        <taxon>indigoferoid/millettioid clade</taxon>
        <taxon>Phaseoleae</taxon>
        <taxon>Sphenostylis</taxon>
    </lineage>
</organism>
<feature type="region of interest" description="Disordered" evidence="1">
    <location>
        <begin position="1"/>
        <end position="36"/>
    </location>
</feature>
<sequence length="51" mass="5840">MGHFGGTHLEKIELKRDPPARCAGSHNRRKSKNESDEVCWDSRVCPEDMEV</sequence>
<name>A0AA86VMV3_9FABA</name>
<feature type="compositionally biased region" description="Basic and acidic residues" evidence="1">
    <location>
        <begin position="8"/>
        <end position="19"/>
    </location>
</feature>
<dbReference type="AlphaFoldDB" id="A0AA86VMV3"/>
<protein>
    <submittedName>
        <fullName evidence="2">Uncharacterized protein</fullName>
    </submittedName>
</protein>
<proteinExistence type="predicted"/>
<dbReference type="Proteomes" id="UP001189624">
    <property type="component" value="Chromosome 9"/>
</dbReference>
<evidence type="ECO:0000313" key="2">
    <source>
        <dbReference type="EMBL" id="CAJ1974272.1"/>
    </source>
</evidence>
<accession>A0AA86VMV3</accession>
<dbReference type="Gramene" id="rna-AYBTSS11_LOCUS26345">
    <property type="protein sequence ID" value="CAJ1974272.1"/>
    <property type="gene ID" value="gene-AYBTSS11_LOCUS26345"/>
</dbReference>
<keyword evidence="3" id="KW-1185">Reference proteome</keyword>
<evidence type="ECO:0000256" key="1">
    <source>
        <dbReference type="SAM" id="MobiDB-lite"/>
    </source>
</evidence>
<gene>
    <name evidence="2" type="ORF">AYBTSS11_LOCUS26345</name>
</gene>